<evidence type="ECO:0000313" key="2">
    <source>
        <dbReference type="Proteomes" id="UP000228689"/>
    </source>
</evidence>
<organism evidence="1 2">
    <name type="scientific">Candidatus Komeilibacteria bacterium CG_4_10_14_0_8_um_filter_37_78</name>
    <dbReference type="NCBI Taxonomy" id="1974471"/>
    <lineage>
        <taxon>Bacteria</taxon>
        <taxon>Candidatus Komeiliibacteriota</taxon>
    </lineage>
</organism>
<gene>
    <name evidence="1" type="ORF">COY67_01210</name>
</gene>
<reference evidence="2" key="1">
    <citation type="submission" date="2017-09" db="EMBL/GenBank/DDBJ databases">
        <title>Depth-based differentiation of microbial function through sediment-hosted aquifers and enrichment of novel symbionts in the deep terrestrial subsurface.</title>
        <authorList>
            <person name="Probst A.J."/>
            <person name="Ladd B."/>
            <person name="Jarett J.K."/>
            <person name="Geller-Mcgrath D.E."/>
            <person name="Sieber C.M.K."/>
            <person name="Emerson J.B."/>
            <person name="Anantharaman K."/>
            <person name="Thomas B.C."/>
            <person name="Malmstrom R."/>
            <person name="Stieglmeier M."/>
            <person name="Klingl A."/>
            <person name="Woyke T."/>
            <person name="Ryan C.M."/>
            <person name="Banfield J.F."/>
        </authorList>
    </citation>
    <scope>NUCLEOTIDE SEQUENCE [LARGE SCALE GENOMIC DNA]</scope>
</reference>
<name>A0A2M7RF91_9BACT</name>
<sequence length="214" mass="24746">MIIKNVSIDLDETVMPFIPGYLIFRNGRHQTRWRSEHIIDYAFCNVFNNHPGDNTVDVVDYENSDWYWQCTKPFPGAVRTIQRLAREGYHLFGNTSRQWQASGVTLAFLKAHFKSLKYFTDFGFGNRYPLNTGESYVSKIEFCDRFGANLHIDDSLSEAFFMASLGMTVILFDYQGKTAWNQRDNLPPNIIRAKSWLEVYQTINRGSPSTSVIV</sequence>
<evidence type="ECO:0000313" key="1">
    <source>
        <dbReference type="EMBL" id="PIY95192.1"/>
    </source>
</evidence>
<dbReference type="AlphaFoldDB" id="A0A2M7RF91"/>
<dbReference type="SUPFAM" id="SSF56784">
    <property type="entry name" value="HAD-like"/>
    <property type="match status" value="1"/>
</dbReference>
<dbReference type="Gene3D" id="3.40.50.1000">
    <property type="entry name" value="HAD superfamily/HAD-like"/>
    <property type="match status" value="1"/>
</dbReference>
<proteinExistence type="predicted"/>
<comment type="caution">
    <text evidence="1">The sequence shown here is derived from an EMBL/GenBank/DDBJ whole genome shotgun (WGS) entry which is preliminary data.</text>
</comment>
<dbReference type="InterPro" id="IPR036412">
    <property type="entry name" value="HAD-like_sf"/>
</dbReference>
<dbReference type="Proteomes" id="UP000228689">
    <property type="component" value="Unassembled WGS sequence"/>
</dbReference>
<dbReference type="InterPro" id="IPR023214">
    <property type="entry name" value="HAD_sf"/>
</dbReference>
<dbReference type="PANTHER" id="PTHR35134:SF2">
    <property type="entry name" value="NUCLEOTIDASE YQFW-RELATED"/>
    <property type="match status" value="1"/>
</dbReference>
<dbReference type="EMBL" id="PFMC01000030">
    <property type="protein sequence ID" value="PIY95192.1"/>
    <property type="molecule type" value="Genomic_DNA"/>
</dbReference>
<protein>
    <submittedName>
        <fullName evidence="1">Uncharacterized protein</fullName>
    </submittedName>
</protein>
<dbReference type="InterPro" id="IPR052419">
    <property type="entry name" value="5_3-deoxyribonucleotidase-like"/>
</dbReference>
<dbReference type="PANTHER" id="PTHR35134">
    <property type="entry name" value="NUCLEOTIDASE YQFW-RELATED"/>
    <property type="match status" value="1"/>
</dbReference>
<accession>A0A2M7RF91</accession>